<feature type="transmembrane region" description="Helical" evidence="6">
    <location>
        <begin position="290"/>
        <end position="312"/>
    </location>
</feature>
<keyword evidence="8" id="KW-1185">Reference proteome</keyword>
<feature type="transmembrane region" description="Helical" evidence="6">
    <location>
        <begin position="18"/>
        <end position="38"/>
    </location>
</feature>
<feature type="transmembrane region" description="Helical" evidence="6">
    <location>
        <begin position="120"/>
        <end position="137"/>
    </location>
</feature>
<accession>A0A1H1BFD2</accession>
<sequence>MKEGLTFLRNFLKNQGQYVLVSLLIGKICAFLSSLFIIKLLPEHDFGKMSIVAALFAAFASCSGLGSHQSLLRFGSVTENEDQRKKLSGYLLRQGFMYQLLLTLVFLGFSVFYVTKYEDIFWIFGFFSIRFIGFYFYNYIQSELRINDKNRQFAKLNNVVNVLGLAILLILSYFFQLKGYLIAMAFTPFLSLFWFKMKGVSMKELPDIFNSKEIWQYALHTSGTTILSDALFSLDILLLGFLLNENAVASYRVVILIPSNVTFLALAFMQSDFPVLAKNYTDKNFIKNYISGYYKVFVPVCLGIFVVCAFFSKDILRLFFNEKYAENYILFIIFMFTFLMNILFRNLYGNLLSAVGKMSLNTKASFCSLVLLVTLSFILVPRYEILGMTLSVSITLIFSGFLLGYFFQKYLKELK</sequence>
<evidence type="ECO:0000256" key="5">
    <source>
        <dbReference type="ARBA" id="ARBA00023136"/>
    </source>
</evidence>
<name>A0A1H1BFD2_9FLAO</name>
<dbReference type="AlphaFoldDB" id="A0A1H1BFD2"/>
<proteinExistence type="predicted"/>
<reference evidence="8" key="1">
    <citation type="submission" date="2016-10" db="EMBL/GenBank/DDBJ databases">
        <authorList>
            <person name="Varghese N."/>
            <person name="Submissions S."/>
        </authorList>
    </citation>
    <scope>NUCLEOTIDE SEQUENCE [LARGE SCALE GENOMIC DNA]</scope>
    <source>
        <strain evidence="8">DSM 17072</strain>
    </source>
</reference>
<evidence type="ECO:0000313" key="8">
    <source>
        <dbReference type="Proteomes" id="UP000199627"/>
    </source>
</evidence>
<feature type="transmembrane region" description="Helical" evidence="6">
    <location>
        <begin position="50"/>
        <end position="74"/>
    </location>
</feature>
<dbReference type="Proteomes" id="UP000199627">
    <property type="component" value="Unassembled WGS sequence"/>
</dbReference>
<evidence type="ECO:0000256" key="1">
    <source>
        <dbReference type="ARBA" id="ARBA00004651"/>
    </source>
</evidence>
<dbReference type="InterPro" id="IPR050833">
    <property type="entry name" value="Poly_Biosynth_Transport"/>
</dbReference>
<dbReference type="GO" id="GO:0005886">
    <property type="term" value="C:plasma membrane"/>
    <property type="evidence" value="ECO:0007669"/>
    <property type="project" value="UniProtKB-SubCell"/>
</dbReference>
<dbReference type="Pfam" id="PF01943">
    <property type="entry name" value="Polysacc_synt"/>
    <property type="match status" value="1"/>
</dbReference>
<feature type="transmembrane region" description="Helical" evidence="6">
    <location>
        <begin position="360"/>
        <end position="379"/>
    </location>
</feature>
<feature type="transmembrane region" description="Helical" evidence="6">
    <location>
        <begin position="95"/>
        <end position="114"/>
    </location>
</feature>
<protein>
    <submittedName>
        <fullName evidence="7">Membrane protein involved in the export of O-antigen and teichoic acid</fullName>
    </submittedName>
</protein>
<keyword evidence="5 6" id="KW-0472">Membrane</keyword>
<evidence type="ECO:0000256" key="6">
    <source>
        <dbReference type="SAM" id="Phobius"/>
    </source>
</evidence>
<dbReference type="EMBL" id="FNKL01000002">
    <property type="protein sequence ID" value="SDQ50581.1"/>
    <property type="molecule type" value="Genomic_DNA"/>
</dbReference>
<feature type="transmembrane region" description="Helical" evidence="6">
    <location>
        <begin position="217"/>
        <end position="243"/>
    </location>
</feature>
<dbReference type="OrthoDB" id="1186186at2"/>
<dbReference type="RefSeq" id="WP_089755426.1">
    <property type="nucleotide sequence ID" value="NZ_FNKL01000002.1"/>
</dbReference>
<dbReference type="PANTHER" id="PTHR30250:SF11">
    <property type="entry name" value="O-ANTIGEN TRANSPORTER-RELATED"/>
    <property type="match status" value="1"/>
</dbReference>
<organism evidence="7 8">
    <name type="scientific">Chryseobacterium soldanellicola</name>
    <dbReference type="NCBI Taxonomy" id="311333"/>
    <lineage>
        <taxon>Bacteria</taxon>
        <taxon>Pseudomonadati</taxon>
        <taxon>Bacteroidota</taxon>
        <taxon>Flavobacteriia</taxon>
        <taxon>Flavobacteriales</taxon>
        <taxon>Weeksellaceae</taxon>
        <taxon>Chryseobacterium group</taxon>
        <taxon>Chryseobacterium</taxon>
    </lineage>
</organism>
<evidence type="ECO:0000256" key="4">
    <source>
        <dbReference type="ARBA" id="ARBA00022989"/>
    </source>
</evidence>
<evidence type="ECO:0000256" key="3">
    <source>
        <dbReference type="ARBA" id="ARBA00022692"/>
    </source>
</evidence>
<dbReference type="PANTHER" id="PTHR30250">
    <property type="entry name" value="PST FAMILY PREDICTED COLANIC ACID TRANSPORTER"/>
    <property type="match status" value="1"/>
</dbReference>
<feature type="transmembrane region" description="Helical" evidence="6">
    <location>
        <begin position="158"/>
        <end position="175"/>
    </location>
</feature>
<keyword evidence="2" id="KW-1003">Cell membrane</keyword>
<keyword evidence="3 6" id="KW-0812">Transmembrane</keyword>
<comment type="subcellular location">
    <subcellularLocation>
        <location evidence="1">Cell membrane</location>
        <topology evidence="1">Multi-pass membrane protein</topology>
    </subcellularLocation>
</comment>
<evidence type="ECO:0000256" key="2">
    <source>
        <dbReference type="ARBA" id="ARBA00022475"/>
    </source>
</evidence>
<dbReference type="STRING" id="311333.SAMN05421664_1846"/>
<dbReference type="InterPro" id="IPR002797">
    <property type="entry name" value="Polysacc_synth"/>
</dbReference>
<keyword evidence="4 6" id="KW-1133">Transmembrane helix</keyword>
<feature type="transmembrane region" description="Helical" evidence="6">
    <location>
        <begin position="249"/>
        <end position="269"/>
    </location>
</feature>
<evidence type="ECO:0000313" key="7">
    <source>
        <dbReference type="EMBL" id="SDQ50581.1"/>
    </source>
</evidence>
<feature type="transmembrane region" description="Helical" evidence="6">
    <location>
        <begin position="328"/>
        <end position="348"/>
    </location>
</feature>
<feature type="transmembrane region" description="Helical" evidence="6">
    <location>
        <begin position="385"/>
        <end position="407"/>
    </location>
</feature>
<gene>
    <name evidence="7" type="ORF">SAMN05421664_1846</name>
</gene>